<dbReference type="PANTHER" id="PTHR23252">
    <property type="entry name" value="INTIMAL THICKNESS RECEPTOR-RELATED"/>
    <property type="match status" value="1"/>
</dbReference>
<dbReference type="Proteomes" id="UP001165082">
    <property type="component" value="Unassembled WGS sequence"/>
</dbReference>
<feature type="chain" id="PRO_5040799004" description="GPR180/TMEM145 transmembrane domain-containing protein" evidence="3">
    <location>
        <begin position="22"/>
        <end position="602"/>
    </location>
</feature>
<feature type="domain" description="GPR180/TMEM145 transmembrane" evidence="4">
    <location>
        <begin position="205"/>
        <end position="422"/>
    </location>
</feature>
<dbReference type="OrthoDB" id="205745at2759"/>
<feature type="transmembrane region" description="Helical" evidence="2">
    <location>
        <begin position="193"/>
        <end position="213"/>
    </location>
</feature>
<organism evidence="5 6">
    <name type="scientific">Triparma retinervis</name>
    <dbReference type="NCBI Taxonomy" id="2557542"/>
    <lineage>
        <taxon>Eukaryota</taxon>
        <taxon>Sar</taxon>
        <taxon>Stramenopiles</taxon>
        <taxon>Ochrophyta</taxon>
        <taxon>Bolidophyceae</taxon>
        <taxon>Parmales</taxon>
        <taxon>Triparmaceae</taxon>
        <taxon>Triparma</taxon>
    </lineage>
</organism>
<feature type="region of interest" description="Disordered" evidence="1">
    <location>
        <begin position="582"/>
        <end position="602"/>
    </location>
</feature>
<feature type="region of interest" description="Disordered" evidence="1">
    <location>
        <begin position="458"/>
        <end position="529"/>
    </location>
</feature>
<keyword evidence="6" id="KW-1185">Reference proteome</keyword>
<feature type="compositionally biased region" description="Basic residues" evidence="1">
    <location>
        <begin position="463"/>
        <end position="474"/>
    </location>
</feature>
<dbReference type="InterPro" id="IPR047831">
    <property type="entry name" value="GPR180/TMEM145"/>
</dbReference>
<protein>
    <recommendedName>
        <fullName evidence="4">GPR180/TMEM145 transmembrane domain-containing protein</fullName>
    </recommendedName>
</protein>
<dbReference type="AlphaFoldDB" id="A0A9W7CHR7"/>
<name>A0A9W7CHR7_9STRA</name>
<feature type="transmembrane region" description="Helical" evidence="2">
    <location>
        <begin position="374"/>
        <end position="395"/>
    </location>
</feature>
<evidence type="ECO:0000259" key="4">
    <source>
        <dbReference type="Pfam" id="PF10192"/>
    </source>
</evidence>
<dbReference type="InterPro" id="IPR019336">
    <property type="entry name" value="GPR180/TMEM145_TM"/>
</dbReference>
<dbReference type="EMBL" id="BRXZ01000155">
    <property type="protein sequence ID" value="GMI06306.1"/>
    <property type="molecule type" value="Genomic_DNA"/>
</dbReference>
<evidence type="ECO:0000313" key="5">
    <source>
        <dbReference type="EMBL" id="GMI06306.1"/>
    </source>
</evidence>
<dbReference type="GO" id="GO:0019236">
    <property type="term" value="P:response to pheromone"/>
    <property type="evidence" value="ECO:0007669"/>
    <property type="project" value="InterPro"/>
</dbReference>
<evidence type="ECO:0000256" key="3">
    <source>
        <dbReference type="SAM" id="SignalP"/>
    </source>
</evidence>
<evidence type="ECO:0000256" key="2">
    <source>
        <dbReference type="SAM" id="Phobius"/>
    </source>
</evidence>
<feature type="transmembrane region" description="Helical" evidence="2">
    <location>
        <begin position="233"/>
        <end position="251"/>
    </location>
</feature>
<feature type="signal peptide" evidence="3">
    <location>
        <begin position="1"/>
        <end position="21"/>
    </location>
</feature>
<keyword evidence="2" id="KW-0472">Membrane</keyword>
<dbReference type="PANTHER" id="PTHR23252:SF24">
    <property type="entry name" value="TRANSMEMBRANE PROTEIN 145"/>
    <property type="match status" value="1"/>
</dbReference>
<comment type="caution">
    <text evidence="5">The sequence shown here is derived from an EMBL/GenBank/DDBJ whole genome shotgun (WGS) entry which is preliminary data.</text>
</comment>
<evidence type="ECO:0000313" key="6">
    <source>
        <dbReference type="Proteomes" id="UP001165082"/>
    </source>
</evidence>
<evidence type="ECO:0000256" key="1">
    <source>
        <dbReference type="SAM" id="MobiDB-lite"/>
    </source>
</evidence>
<keyword evidence="3" id="KW-0732">Signal</keyword>
<dbReference type="GO" id="GO:0007186">
    <property type="term" value="P:G protein-coupled receptor signaling pathway"/>
    <property type="evidence" value="ECO:0007669"/>
    <property type="project" value="InterPro"/>
</dbReference>
<feature type="transmembrane region" description="Helical" evidence="2">
    <location>
        <begin position="271"/>
        <end position="294"/>
    </location>
</feature>
<dbReference type="Pfam" id="PF10192">
    <property type="entry name" value="GPR180-TMEM145_TM"/>
    <property type="match status" value="1"/>
</dbReference>
<feature type="transmembrane region" description="Helical" evidence="2">
    <location>
        <begin position="306"/>
        <end position="323"/>
    </location>
</feature>
<feature type="transmembrane region" description="Helical" evidence="2">
    <location>
        <begin position="343"/>
        <end position="362"/>
    </location>
</feature>
<accession>A0A9W7CHR7</accession>
<feature type="compositionally biased region" description="Polar residues" evidence="1">
    <location>
        <begin position="493"/>
        <end position="510"/>
    </location>
</feature>
<gene>
    <name evidence="5" type="ORF">TrRE_jg9889</name>
</gene>
<sequence>MLSPPLFTAFVLLLSVAPSIAYQISGSVDSLEPWTFIDRFCFVPHELELEVGQGADIDEARNYGLFQWSFAFPEDMDLYLQSCSERSYYSAKNFRLSTQYNTQKIVTRSEKNMVTSGFAYFKTSHPKFFFVAVSNCDPACSCNKQLWETEGNSDECVPASTASFCDGPLVFDYTFEFTNGITSSTKHFGYDELGLLQISWTFSVFYLLLVFFINKMVRGALIASNKYHVTVKIMVYSTWMVALGVGCNAYHYMTYSKDGIGASEIETLGKFLFSLGEILLVLHLILIAKGWTIVRRKISANGRMKIGLYTTIFAFLHVTTRYYSRQYMDRGSILYEFETPPGLLLRGGRIFAALWFLYSVRTTMNQFPRQKRRFYRNFSSVFGLWFFWQVILTYLPDGIPDYMRFKFAMAFELCMFFTAQFVLAMMYSPTISKTFPFHSNAAHEIMTGKFSEDAFRREIGGSNRRRQQDKKRSYKFTDDSSQRPGGTPGALLSRTTTSNVGDPASSSEANQLGHMEQSTTPSPTPASPLTALFAGREIPVQPQYAFSSVAEASAAVRVAGDDVSEVLHILSSNLETLDDAMDDWDEDIGGEDGEAYDEGETY</sequence>
<feature type="transmembrane region" description="Helical" evidence="2">
    <location>
        <begin position="407"/>
        <end position="427"/>
    </location>
</feature>
<keyword evidence="2" id="KW-0812">Transmembrane</keyword>
<proteinExistence type="predicted"/>
<reference evidence="5" key="1">
    <citation type="submission" date="2022-07" db="EMBL/GenBank/DDBJ databases">
        <title>Genome analysis of Parmales, a sister group of diatoms, reveals the evolutionary specialization of diatoms from phago-mixotrophs to photoautotrophs.</title>
        <authorList>
            <person name="Ban H."/>
            <person name="Sato S."/>
            <person name="Yoshikawa S."/>
            <person name="Kazumasa Y."/>
            <person name="Nakamura Y."/>
            <person name="Ichinomiya M."/>
            <person name="Saitoh K."/>
            <person name="Sato N."/>
            <person name="Blanc-Mathieu R."/>
            <person name="Endo H."/>
            <person name="Kuwata A."/>
            <person name="Ogata H."/>
        </authorList>
    </citation>
    <scope>NUCLEOTIDE SEQUENCE</scope>
</reference>
<keyword evidence="2" id="KW-1133">Transmembrane helix</keyword>